<dbReference type="PRINTS" id="PR00411">
    <property type="entry name" value="PNDRDTASEI"/>
</dbReference>
<name>A0A5B1M547_9ACTN</name>
<keyword evidence="7" id="KW-0503">Monooxygenase</keyword>
<evidence type="ECO:0000256" key="2">
    <source>
        <dbReference type="ARBA" id="ARBA00010139"/>
    </source>
</evidence>
<keyword evidence="3" id="KW-0285">Flavoprotein</keyword>
<comment type="cofactor">
    <cofactor evidence="1">
        <name>FAD</name>
        <dbReference type="ChEBI" id="CHEBI:57692"/>
    </cofactor>
</comment>
<dbReference type="FunFam" id="3.50.50.60:FF:000228">
    <property type="entry name" value="FAD-containing monooxygenase EthA"/>
    <property type="match status" value="1"/>
</dbReference>
<dbReference type="Gene3D" id="3.50.50.60">
    <property type="entry name" value="FAD/NAD(P)-binding domain"/>
    <property type="match status" value="1"/>
</dbReference>
<evidence type="ECO:0000256" key="6">
    <source>
        <dbReference type="ARBA" id="ARBA00023002"/>
    </source>
</evidence>
<reference evidence="8 9" key="2">
    <citation type="submission" date="2019-09" db="EMBL/GenBank/DDBJ databases">
        <authorList>
            <person name="Jin C."/>
        </authorList>
    </citation>
    <scope>NUCLEOTIDE SEQUENCE [LARGE SCALE GENOMIC DNA]</scope>
    <source>
        <strain evidence="8 9">BN140041</strain>
    </source>
</reference>
<comment type="similarity">
    <text evidence="2">Belongs to the FAD-binding monooxygenase family.</text>
</comment>
<dbReference type="AlphaFoldDB" id="A0A5B1M547"/>
<dbReference type="InterPro" id="IPR051820">
    <property type="entry name" value="FAD-binding_MO"/>
</dbReference>
<keyword evidence="5" id="KW-0521">NADP</keyword>
<evidence type="ECO:0000256" key="4">
    <source>
        <dbReference type="ARBA" id="ARBA00022827"/>
    </source>
</evidence>
<dbReference type="Proteomes" id="UP000324351">
    <property type="component" value="Unassembled WGS sequence"/>
</dbReference>
<dbReference type="PANTHER" id="PTHR43872">
    <property type="entry name" value="MONOOXYGENASE, PUTATIVE (AFU_ORTHOLOGUE AFUA_8G02570)-RELATED"/>
    <property type="match status" value="1"/>
</dbReference>
<dbReference type="GO" id="GO:0004497">
    <property type="term" value="F:monooxygenase activity"/>
    <property type="evidence" value="ECO:0007669"/>
    <property type="project" value="UniProtKB-KW"/>
</dbReference>
<accession>A0A5B1M547</accession>
<evidence type="ECO:0000256" key="7">
    <source>
        <dbReference type="ARBA" id="ARBA00023033"/>
    </source>
</evidence>
<gene>
    <name evidence="8" type="ORF">F0U47_10565</name>
</gene>
<dbReference type="SUPFAM" id="SSF51905">
    <property type="entry name" value="FAD/NAD(P)-binding domain"/>
    <property type="match status" value="1"/>
</dbReference>
<evidence type="ECO:0000256" key="5">
    <source>
        <dbReference type="ARBA" id="ARBA00022857"/>
    </source>
</evidence>
<evidence type="ECO:0000313" key="9">
    <source>
        <dbReference type="Proteomes" id="UP000324351"/>
    </source>
</evidence>
<evidence type="ECO:0000256" key="1">
    <source>
        <dbReference type="ARBA" id="ARBA00001974"/>
    </source>
</evidence>
<protein>
    <submittedName>
        <fullName evidence="8">NAD(P)/FAD-dependent oxidoreductase</fullName>
    </submittedName>
</protein>
<dbReference type="PANTHER" id="PTHR43872:SF1">
    <property type="entry name" value="MONOOXYGENASE, PUTATIVE (AFU_ORTHOLOGUE AFUA_8G02570)-RELATED"/>
    <property type="match status" value="1"/>
</dbReference>
<reference evidence="8 9" key="1">
    <citation type="submission" date="2019-09" db="EMBL/GenBank/DDBJ databases">
        <title>Nocardioides panacisoli sp. nov., isolated from the soil of a ginseng field.</title>
        <authorList>
            <person name="Cho C."/>
        </authorList>
    </citation>
    <scope>NUCLEOTIDE SEQUENCE [LARGE SCALE GENOMIC DNA]</scope>
    <source>
        <strain evidence="8 9">BN140041</strain>
    </source>
</reference>
<dbReference type="InterPro" id="IPR036188">
    <property type="entry name" value="FAD/NAD-bd_sf"/>
</dbReference>
<keyword evidence="6" id="KW-0560">Oxidoreductase</keyword>
<dbReference type="PRINTS" id="PR00368">
    <property type="entry name" value="FADPNR"/>
</dbReference>
<dbReference type="RefSeq" id="WP_149750335.1">
    <property type="nucleotide sequence ID" value="NZ_VUJW01000003.1"/>
</dbReference>
<evidence type="ECO:0000256" key="3">
    <source>
        <dbReference type="ARBA" id="ARBA00022630"/>
    </source>
</evidence>
<proteinExistence type="inferred from homology"/>
<sequence length="485" mass="54558">MIKSHDCIDHHDIVIVGAGLSGIAAAVELRREHPERTFVMLDQRDDLGGTWDLFRYPGIRSDSDMFTLGYAFKPWTQEKAIASGEAILDYLRETVADHDLQPHLRLGRRVRRVEWSSESSTWTVHVDGPDGVETYDCSFLYLAAGYYDNDGHLPDFPGVESFEGLLVHPQEWPADLDCAGRRVAVIGSGATAITLVPALAETAEKVFMVQRSPSYVAIDSDVDEEAERLRHELGDRAAFELVRERNLRNQQERYHAARTHPEDFKKPLFDAIEEIVGREVRERHFTPSYQPWDQRLCLVPNGDLFHAIADGRAEVVTGHIATFTAHGLRMESGEEIEADVVVAATGLKLVTFGKIDVHVDGERIDLAHCFTYKGVAFSGVPNLVTAFGYLNSSWTLRLELVNRFWSALLRRMDEVGTTQVVPALSDEEASMERRPWLTDVTSGYLVRHMAEMPAQGDHAPWINPQVHEQTKALLSDLDDGTLQFR</sequence>
<keyword evidence="9" id="KW-1185">Reference proteome</keyword>
<organism evidence="8 9">
    <name type="scientific">Nocardioides antri</name>
    <dbReference type="NCBI Taxonomy" id="2607659"/>
    <lineage>
        <taxon>Bacteria</taxon>
        <taxon>Bacillati</taxon>
        <taxon>Actinomycetota</taxon>
        <taxon>Actinomycetes</taxon>
        <taxon>Propionibacteriales</taxon>
        <taxon>Nocardioidaceae</taxon>
        <taxon>Nocardioides</taxon>
    </lineage>
</organism>
<evidence type="ECO:0000313" key="8">
    <source>
        <dbReference type="EMBL" id="KAA1427854.1"/>
    </source>
</evidence>
<dbReference type="EMBL" id="VUJW01000003">
    <property type="protein sequence ID" value="KAA1427854.1"/>
    <property type="molecule type" value="Genomic_DNA"/>
</dbReference>
<keyword evidence="4" id="KW-0274">FAD</keyword>
<comment type="caution">
    <text evidence="8">The sequence shown here is derived from an EMBL/GenBank/DDBJ whole genome shotgun (WGS) entry which is preliminary data.</text>
</comment>
<dbReference type="Pfam" id="PF13738">
    <property type="entry name" value="Pyr_redox_3"/>
    <property type="match status" value="1"/>
</dbReference>